<feature type="signal peptide" evidence="2">
    <location>
        <begin position="1"/>
        <end position="17"/>
    </location>
</feature>
<feature type="chain" id="PRO_5042098118" evidence="2">
    <location>
        <begin position="18"/>
        <end position="209"/>
    </location>
</feature>
<dbReference type="EMBL" id="WJBH02000005">
    <property type="protein sequence ID" value="KAI9558829.1"/>
    <property type="molecule type" value="Genomic_DNA"/>
</dbReference>
<accession>A0AAD5KR83</accession>
<dbReference type="AlphaFoldDB" id="A0AAD5KR83"/>
<comment type="caution">
    <text evidence="3">The sequence shown here is derived from an EMBL/GenBank/DDBJ whole genome shotgun (WGS) entry which is preliminary data.</text>
</comment>
<gene>
    <name evidence="3" type="ORF">GHT06_015618</name>
</gene>
<feature type="region of interest" description="Disordered" evidence="1">
    <location>
        <begin position="185"/>
        <end position="209"/>
    </location>
</feature>
<reference evidence="3 4" key="1">
    <citation type="submission" date="2022-05" db="EMBL/GenBank/DDBJ databases">
        <title>A multi-omics perspective on studying reproductive biology in Daphnia sinensis.</title>
        <authorList>
            <person name="Jia J."/>
        </authorList>
    </citation>
    <scope>NUCLEOTIDE SEQUENCE [LARGE SCALE GENOMIC DNA]</scope>
    <source>
        <strain evidence="3 4">WSL</strain>
    </source>
</reference>
<protein>
    <submittedName>
        <fullName evidence="3">Uncharacterized protein</fullName>
    </submittedName>
</protein>
<feature type="region of interest" description="Disordered" evidence="1">
    <location>
        <begin position="98"/>
        <end position="155"/>
    </location>
</feature>
<feature type="compositionally biased region" description="Low complexity" evidence="1">
    <location>
        <begin position="98"/>
        <end position="153"/>
    </location>
</feature>
<evidence type="ECO:0000256" key="1">
    <source>
        <dbReference type="SAM" id="MobiDB-lite"/>
    </source>
</evidence>
<name>A0AAD5KR83_9CRUS</name>
<dbReference type="Proteomes" id="UP000820818">
    <property type="component" value="Linkage Group LG5"/>
</dbReference>
<keyword evidence="4" id="KW-1185">Reference proteome</keyword>
<organism evidence="3 4">
    <name type="scientific">Daphnia sinensis</name>
    <dbReference type="NCBI Taxonomy" id="1820382"/>
    <lineage>
        <taxon>Eukaryota</taxon>
        <taxon>Metazoa</taxon>
        <taxon>Ecdysozoa</taxon>
        <taxon>Arthropoda</taxon>
        <taxon>Crustacea</taxon>
        <taxon>Branchiopoda</taxon>
        <taxon>Diplostraca</taxon>
        <taxon>Cladocera</taxon>
        <taxon>Anomopoda</taxon>
        <taxon>Daphniidae</taxon>
        <taxon>Daphnia</taxon>
        <taxon>Daphnia similis group</taxon>
    </lineage>
</organism>
<evidence type="ECO:0000313" key="3">
    <source>
        <dbReference type="EMBL" id="KAI9558829.1"/>
    </source>
</evidence>
<proteinExistence type="predicted"/>
<evidence type="ECO:0000256" key="2">
    <source>
        <dbReference type="SAM" id="SignalP"/>
    </source>
</evidence>
<sequence length="209" mass="22277">MKLLILFLSAVVTSIVADGGTKIASSLRKKGSAYFQYANAPSQSEYEYGYNLGNPFHRRNLFHQTKDHRFRTKLMWGDSVGGTGEHYWEFNHSDGGSDASAPAYPSGPSYSSPTSSYSSHAPSYSAPSSSPSAPSYSSASAPSYSSASAPSYSFATGPSAGAPSFLPPRPSFSVDSPFFSAAAPSFSDASRRYSEDFPTYDDDALPGEM</sequence>
<feature type="compositionally biased region" description="Acidic residues" evidence="1">
    <location>
        <begin position="198"/>
        <end position="209"/>
    </location>
</feature>
<keyword evidence="2" id="KW-0732">Signal</keyword>
<evidence type="ECO:0000313" key="4">
    <source>
        <dbReference type="Proteomes" id="UP000820818"/>
    </source>
</evidence>